<protein>
    <submittedName>
        <fullName evidence="1">Uncharacterized protein</fullName>
    </submittedName>
</protein>
<dbReference type="AlphaFoldDB" id="A0A8J5WTX4"/>
<gene>
    <name evidence="1" type="ORF">GUJ93_ZPchr0013g37661</name>
</gene>
<sequence>MAGEEQWLAIAARSAHGGDVRPGGVLTVVCMRRSAENRRVVCRFVRGRVSPRGEGVRAPRDVCRLERKAASRTWRNSVVHRQKRSGMLSPEPKKRHVVAGAKEDGVCITGVREDDVCVAKRRGVCAPEDVCLPSNEATFGARRDGIVQRRQGSNVLVSAERRCWV</sequence>
<proteinExistence type="predicted"/>
<accession>A0A8J5WTX4</accession>
<comment type="caution">
    <text evidence="1">The sequence shown here is derived from an EMBL/GenBank/DDBJ whole genome shotgun (WGS) entry which is preliminary data.</text>
</comment>
<reference evidence="1" key="1">
    <citation type="journal article" date="2021" name="bioRxiv">
        <title>Whole Genome Assembly and Annotation of Northern Wild Rice, Zizania palustris L., Supports a Whole Genome Duplication in the Zizania Genus.</title>
        <authorList>
            <person name="Haas M."/>
            <person name="Kono T."/>
            <person name="Macchietto M."/>
            <person name="Millas R."/>
            <person name="McGilp L."/>
            <person name="Shao M."/>
            <person name="Duquette J."/>
            <person name="Hirsch C.N."/>
            <person name="Kimball J."/>
        </authorList>
    </citation>
    <scope>NUCLEOTIDE SEQUENCE</scope>
    <source>
        <tissue evidence="1">Fresh leaf tissue</tissue>
    </source>
</reference>
<organism evidence="1 2">
    <name type="scientific">Zizania palustris</name>
    <name type="common">Northern wild rice</name>
    <dbReference type="NCBI Taxonomy" id="103762"/>
    <lineage>
        <taxon>Eukaryota</taxon>
        <taxon>Viridiplantae</taxon>
        <taxon>Streptophyta</taxon>
        <taxon>Embryophyta</taxon>
        <taxon>Tracheophyta</taxon>
        <taxon>Spermatophyta</taxon>
        <taxon>Magnoliopsida</taxon>
        <taxon>Liliopsida</taxon>
        <taxon>Poales</taxon>
        <taxon>Poaceae</taxon>
        <taxon>BOP clade</taxon>
        <taxon>Oryzoideae</taxon>
        <taxon>Oryzeae</taxon>
        <taxon>Zizaniinae</taxon>
        <taxon>Zizania</taxon>
    </lineage>
</organism>
<evidence type="ECO:0000313" key="2">
    <source>
        <dbReference type="Proteomes" id="UP000729402"/>
    </source>
</evidence>
<dbReference type="Proteomes" id="UP000729402">
    <property type="component" value="Unassembled WGS sequence"/>
</dbReference>
<keyword evidence="2" id="KW-1185">Reference proteome</keyword>
<dbReference type="EMBL" id="JAAALK010000079">
    <property type="protein sequence ID" value="KAG8097790.1"/>
    <property type="molecule type" value="Genomic_DNA"/>
</dbReference>
<evidence type="ECO:0000313" key="1">
    <source>
        <dbReference type="EMBL" id="KAG8097790.1"/>
    </source>
</evidence>
<name>A0A8J5WTX4_ZIZPA</name>
<reference evidence="1" key="2">
    <citation type="submission" date="2021-02" db="EMBL/GenBank/DDBJ databases">
        <authorList>
            <person name="Kimball J.A."/>
            <person name="Haas M.W."/>
            <person name="Macchietto M."/>
            <person name="Kono T."/>
            <person name="Duquette J."/>
            <person name="Shao M."/>
        </authorList>
    </citation>
    <scope>NUCLEOTIDE SEQUENCE</scope>
    <source>
        <tissue evidence="1">Fresh leaf tissue</tissue>
    </source>
</reference>